<dbReference type="GO" id="GO:0007218">
    <property type="term" value="P:neuropeptide signaling pathway"/>
    <property type="evidence" value="ECO:0007669"/>
    <property type="project" value="UniProtKB-KW"/>
</dbReference>
<name>A0A183DVS8_9BILA</name>
<evidence type="ECO:0000256" key="5">
    <source>
        <dbReference type="ARBA" id="ARBA00022815"/>
    </source>
</evidence>
<evidence type="ECO:0000256" key="3">
    <source>
        <dbReference type="ARBA" id="ARBA00022525"/>
    </source>
</evidence>
<dbReference type="InterPro" id="IPR002544">
    <property type="entry name" value="FMRFamid-related_peptide-like"/>
</dbReference>
<dbReference type="PANTHER" id="PTHR20986:SF24">
    <property type="entry name" value="FMRFAMIDE-LIKE NEUROPEPTIDES 1"/>
    <property type="match status" value="1"/>
</dbReference>
<dbReference type="OrthoDB" id="5813613at2759"/>
<evidence type="ECO:0000256" key="4">
    <source>
        <dbReference type="ARBA" id="ARBA00022685"/>
    </source>
</evidence>
<dbReference type="EMBL" id="UYRT01079634">
    <property type="protein sequence ID" value="VDN21096.1"/>
    <property type="molecule type" value="Genomic_DNA"/>
</dbReference>
<dbReference type="WBParaSite" id="GPUH_0001283301-mRNA-1">
    <property type="protein sequence ID" value="GPUH_0001283301-mRNA-1"/>
    <property type="gene ID" value="GPUH_0001283301"/>
</dbReference>
<dbReference type="PANTHER" id="PTHR20986">
    <property type="entry name" value="FMRFAMIDE-RELATED PEPTIDES"/>
    <property type="match status" value="1"/>
</dbReference>
<evidence type="ECO:0000313" key="8">
    <source>
        <dbReference type="Proteomes" id="UP000271098"/>
    </source>
</evidence>
<evidence type="ECO:0000256" key="1">
    <source>
        <dbReference type="ARBA" id="ARBA00004613"/>
    </source>
</evidence>
<sequence>MYASRSALKSEIQGANGCLGTHVAYLNKHPNLISTSSRINRQAAALEAFSYDPCLRRTSAMQHNAASENEVSSDCCTGGSTSDLCQLLKLLSSSEQAEARQYLGENCEGHTSELAGKTEKRKPNFIRFGRAAGTCCFSFKLTNTIYVSSPTVFSEKGVDPNFLRFGRAPGRTMDPNFLRFGKSMEPNFLRFGKRLELSEPNFLRFGREPSEEFNRQYRKPNFLRFG</sequence>
<comment type="subcellular location">
    <subcellularLocation>
        <location evidence="1">Secreted</location>
    </subcellularLocation>
</comment>
<evidence type="ECO:0000256" key="2">
    <source>
        <dbReference type="ARBA" id="ARBA00006356"/>
    </source>
</evidence>
<evidence type="ECO:0000256" key="6">
    <source>
        <dbReference type="ARBA" id="ARBA00023320"/>
    </source>
</evidence>
<dbReference type="AlphaFoldDB" id="A0A183DVS8"/>
<dbReference type="Proteomes" id="UP000271098">
    <property type="component" value="Unassembled WGS sequence"/>
</dbReference>
<keyword evidence="8" id="KW-1185">Reference proteome</keyword>
<reference evidence="9" key="1">
    <citation type="submission" date="2016-06" db="UniProtKB">
        <authorList>
            <consortium name="WormBaseParasite"/>
        </authorList>
    </citation>
    <scope>IDENTIFICATION</scope>
</reference>
<evidence type="ECO:0000313" key="9">
    <source>
        <dbReference type="WBParaSite" id="GPUH_0001283301-mRNA-1"/>
    </source>
</evidence>
<gene>
    <name evidence="7" type="ORF">GPUH_LOCUS12819</name>
</gene>
<keyword evidence="3" id="KW-0964">Secreted</keyword>
<accession>A0A183DVS8</accession>
<dbReference type="GO" id="GO:0005576">
    <property type="term" value="C:extracellular region"/>
    <property type="evidence" value="ECO:0007669"/>
    <property type="project" value="UniProtKB-SubCell"/>
</dbReference>
<keyword evidence="6" id="KW-0527">Neuropeptide</keyword>
<keyword evidence="4" id="KW-0165">Cleavage on pair of basic residues</keyword>
<reference evidence="7 8" key="2">
    <citation type="submission" date="2018-11" db="EMBL/GenBank/DDBJ databases">
        <authorList>
            <consortium name="Pathogen Informatics"/>
        </authorList>
    </citation>
    <scope>NUCLEOTIDE SEQUENCE [LARGE SCALE GENOMIC DNA]</scope>
</reference>
<evidence type="ECO:0000313" key="7">
    <source>
        <dbReference type="EMBL" id="VDN21096.1"/>
    </source>
</evidence>
<proteinExistence type="inferred from homology"/>
<dbReference type="InterPro" id="IPR051041">
    <property type="entry name" value="FMRFamide-related_np"/>
</dbReference>
<organism evidence="9">
    <name type="scientific">Gongylonema pulchrum</name>
    <dbReference type="NCBI Taxonomy" id="637853"/>
    <lineage>
        <taxon>Eukaryota</taxon>
        <taxon>Metazoa</taxon>
        <taxon>Ecdysozoa</taxon>
        <taxon>Nematoda</taxon>
        <taxon>Chromadorea</taxon>
        <taxon>Rhabditida</taxon>
        <taxon>Spirurina</taxon>
        <taxon>Spiruromorpha</taxon>
        <taxon>Spiruroidea</taxon>
        <taxon>Gongylonematidae</taxon>
        <taxon>Gongylonema</taxon>
    </lineage>
</organism>
<protein>
    <submittedName>
        <fullName evidence="7 9">Uncharacterized protein</fullName>
    </submittedName>
</protein>
<dbReference type="Pfam" id="PF01581">
    <property type="entry name" value="FARP"/>
    <property type="match status" value="6"/>
</dbReference>
<keyword evidence="5" id="KW-0027">Amidation</keyword>
<comment type="similarity">
    <text evidence="2">Belongs to the FARP (FMRFamide related peptide) family.</text>
</comment>